<dbReference type="Proteomes" id="UP000005867">
    <property type="component" value="Chromosome"/>
</dbReference>
<dbReference type="AlphaFoldDB" id="G7VD22"/>
<dbReference type="KEGG" id="pyr:P186_2515"/>
<gene>
    <name evidence="2" type="ORF">P186_2515</name>
</gene>
<evidence type="ECO:0000256" key="1">
    <source>
        <dbReference type="SAM" id="MobiDB-lite"/>
    </source>
</evidence>
<dbReference type="BioCyc" id="PSP1104324:GJSN-2461-MONOMER"/>
<accession>G7VD22</accession>
<proteinExistence type="predicted"/>
<evidence type="ECO:0000313" key="2">
    <source>
        <dbReference type="EMBL" id="AET33901.1"/>
    </source>
</evidence>
<sequence>MKRWSREERRMRLARGAPEASIRLEPTCADLGIPPEKNLKNKHSYRSEGARSSARWSALGRRPAYGS</sequence>
<reference evidence="2 3" key="1">
    <citation type="journal article" date="2012" name="J. Bacteriol.">
        <title>Complete genome sequence of strain 1860, a crenarchaeon of the genus pyrobaculum able to grow with various electron acceptors.</title>
        <authorList>
            <person name="Mardanov A.V."/>
            <person name="Gumerov V.M."/>
            <person name="Slobodkina G.B."/>
            <person name="Beletsky A.V."/>
            <person name="Bonch-Osmolovskaya E.A."/>
            <person name="Ravin N.V."/>
            <person name="Skryabin K.G."/>
        </authorList>
    </citation>
    <scope>NUCLEOTIDE SEQUENCE [LARGE SCALE GENOMIC DNA]</scope>
    <source>
        <strain evidence="2 3">1860</strain>
    </source>
</reference>
<dbReference type="eggNOG" id="arCOG14046">
    <property type="taxonomic scope" value="Archaea"/>
</dbReference>
<feature type="region of interest" description="Disordered" evidence="1">
    <location>
        <begin position="1"/>
        <end position="67"/>
    </location>
</feature>
<protein>
    <submittedName>
        <fullName evidence="2">Uncharacterized protein</fullName>
    </submittedName>
</protein>
<dbReference type="HOGENOM" id="CLU_2802432_0_0_2"/>
<feature type="compositionally biased region" description="Basic and acidic residues" evidence="1">
    <location>
        <begin position="1"/>
        <end position="11"/>
    </location>
</feature>
<keyword evidence="3" id="KW-1185">Reference proteome</keyword>
<organism evidence="2 3">
    <name type="scientific">Pyrobaculum ferrireducens</name>
    <dbReference type="NCBI Taxonomy" id="1104324"/>
    <lineage>
        <taxon>Archaea</taxon>
        <taxon>Thermoproteota</taxon>
        <taxon>Thermoprotei</taxon>
        <taxon>Thermoproteales</taxon>
        <taxon>Thermoproteaceae</taxon>
        <taxon>Pyrobaculum</taxon>
    </lineage>
</organism>
<dbReference type="EMBL" id="CP003098">
    <property type="protein sequence ID" value="AET33901.1"/>
    <property type="molecule type" value="Genomic_DNA"/>
</dbReference>
<name>G7VD22_9CREN</name>
<evidence type="ECO:0000313" key="3">
    <source>
        <dbReference type="Proteomes" id="UP000005867"/>
    </source>
</evidence>